<evidence type="ECO:0000313" key="2">
    <source>
        <dbReference type="EMBL" id="MBS2096742.1"/>
    </source>
</evidence>
<keyword evidence="3" id="KW-1185">Reference proteome</keyword>
<accession>A0ABS5JPC3</accession>
<gene>
    <name evidence="2" type="ORF">KEM10_00545</name>
</gene>
<evidence type="ECO:0008006" key="4">
    <source>
        <dbReference type="Google" id="ProtNLM"/>
    </source>
</evidence>
<protein>
    <recommendedName>
        <fullName evidence="4">Type IX secretion system membrane protein PorP/SprF</fullName>
    </recommendedName>
</protein>
<dbReference type="Proteomes" id="UP000708576">
    <property type="component" value="Unassembled WGS sequence"/>
</dbReference>
<dbReference type="RefSeq" id="WP_212212113.1">
    <property type="nucleotide sequence ID" value="NZ_JAGUCO010000001.1"/>
</dbReference>
<feature type="chain" id="PRO_5046427270" description="Type IX secretion system membrane protein PorP/SprF" evidence="1">
    <location>
        <begin position="21"/>
        <end position="326"/>
    </location>
</feature>
<feature type="signal peptide" evidence="1">
    <location>
        <begin position="1"/>
        <end position="20"/>
    </location>
</feature>
<name>A0ABS5JPC3_9BACT</name>
<proteinExistence type="predicted"/>
<organism evidence="2 3">
    <name type="scientific">Carboxylicivirga linearis</name>
    <dbReference type="NCBI Taxonomy" id="1628157"/>
    <lineage>
        <taxon>Bacteria</taxon>
        <taxon>Pseudomonadati</taxon>
        <taxon>Bacteroidota</taxon>
        <taxon>Bacteroidia</taxon>
        <taxon>Marinilabiliales</taxon>
        <taxon>Marinilabiliaceae</taxon>
        <taxon>Carboxylicivirga</taxon>
    </lineage>
</organism>
<evidence type="ECO:0000256" key="1">
    <source>
        <dbReference type="SAM" id="SignalP"/>
    </source>
</evidence>
<dbReference type="EMBL" id="JAGUCO010000001">
    <property type="protein sequence ID" value="MBS2096742.1"/>
    <property type="molecule type" value="Genomic_DNA"/>
</dbReference>
<keyword evidence="1" id="KW-0732">Signal</keyword>
<reference evidence="2 3" key="1">
    <citation type="journal article" date="2015" name="Int. J. Syst. Evol. Microbiol.">
        <title>Carboxylicivirga linearis sp. nov., isolated from a sea cucumber culture pond.</title>
        <authorList>
            <person name="Wang F.Q."/>
            <person name="Zhou Y.X."/>
            <person name="Lin X.Z."/>
            <person name="Chen G.J."/>
            <person name="Du Z.J."/>
        </authorList>
    </citation>
    <scope>NUCLEOTIDE SEQUENCE [LARGE SCALE GENOMIC DNA]</scope>
    <source>
        <strain evidence="2 3">FB218</strain>
    </source>
</reference>
<evidence type="ECO:0000313" key="3">
    <source>
        <dbReference type="Proteomes" id="UP000708576"/>
    </source>
</evidence>
<comment type="caution">
    <text evidence="2">The sequence shown here is derived from an EMBL/GenBank/DDBJ whole genome shotgun (WGS) entry which is preliminary data.</text>
</comment>
<sequence length="326" mass="36982">MRHYLIIVLFLCIVFNVQDASCQNKKRKLNKRTSKREIRKRQQKAFEQDKDMNAFNPMKPMGARENDARDDILWHHESANTVYPGAGNISLLSPSRYGLKPGLEISSSLALNYWVPNITLKKRWVNNKWYIASKHGLYSASPGLSWLQKRNYTSIIDTGISVPVIISIKNELLISRYISTDNRCSNDQPFVILTAGIGVDVGISAEESELTELKKHFLTNRSPALIGKGAIAYAKLRADWQINSMLTLGGGLKYYRGNFTGNHAFEQATELQTFIMPALSFNFGYILSIANYNTSNGMAILPLIDITWYFGKKQGRQKGLWGRKMF</sequence>